<proteinExistence type="predicted"/>
<gene>
    <name evidence="1" type="ORF">CCMP2556_LOCUS48750</name>
</gene>
<dbReference type="Proteomes" id="UP001642484">
    <property type="component" value="Unassembled WGS sequence"/>
</dbReference>
<sequence>MGCAEHVTSRRRFFARTLAVLTSCRLTWVFAYAGRGISPLKSDIEVLGVLRGRLVIGFHPRLEAVNVFANQTKLKPLKDNKWLEQERRYGERDCKYAEFAIPPLPAEINVLGRAVGGRLVLNVTDILPEETVPSAAMWNERFMRQKPIARRPRLQEGRRMIRGLQDRPVELDSQRNLKSQTS</sequence>
<dbReference type="EMBL" id="CAXAMN010026553">
    <property type="protein sequence ID" value="CAK9103911.1"/>
    <property type="molecule type" value="Genomic_DNA"/>
</dbReference>
<organism evidence="1 2">
    <name type="scientific">Durusdinium trenchii</name>
    <dbReference type="NCBI Taxonomy" id="1381693"/>
    <lineage>
        <taxon>Eukaryota</taxon>
        <taxon>Sar</taxon>
        <taxon>Alveolata</taxon>
        <taxon>Dinophyceae</taxon>
        <taxon>Suessiales</taxon>
        <taxon>Symbiodiniaceae</taxon>
        <taxon>Durusdinium</taxon>
    </lineage>
</organism>
<evidence type="ECO:0000313" key="1">
    <source>
        <dbReference type="EMBL" id="CAK9103911.1"/>
    </source>
</evidence>
<protein>
    <submittedName>
        <fullName evidence="1">Uncharacterized protein</fullName>
    </submittedName>
</protein>
<accession>A0ABP0RXE4</accession>
<name>A0ABP0RXE4_9DINO</name>
<comment type="caution">
    <text evidence="1">The sequence shown here is derived from an EMBL/GenBank/DDBJ whole genome shotgun (WGS) entry which is preliminary data.</text>
</comment>
<reference evidence="1 2" key="1">
    <citation type="submission" date="2024-02" db="EMBL/GenBank/DDBJ databases">
        <authorList>
            <person name="Chen Y."/>
            <person name="Shah S."/>
            <person name="Dougan E. K."/>
            <person name="Thang M."/>
            <person name="Chan C."/>
        </authorList>
    </citation>
    <scope>NUCLEOTIDE SEQUENCE [LARGE SCALE GENOMIC DNA]</scope>
</reference>
<evidence type="ECO:0000313" key="2">
    <source>
        <dbReference type="Proteomes" id="UP001642484"/>
    </source>
</evidence>
<keyword evidence="2" id="KW-1185">Reference proteome</keyword>